<keyword evidence="2" id="KW-0813">Transport</keyword>
<dbReference type="GO" id="GO:0008289">
    <property type="term" value="F:lipid binding"/>
    <property type="evidence" value="ECO:0007669"/>
    <property type="project" value="UniProtKB-KW"/>
</dbReference>
<dbReference type="STRING" id="102285.A0A0R3T6U7"/>
<evidence type="ECO:0000256" key="7">
    <source>
        <dbReference type="ARBA" id="ARBA00023121"/>
    </source>
</evidence>
<keyword evidence="8" id="KW-0472">Membrane</keyword>
<organism evidence="13">
    <name type="scientific">Rodentolepis nana</name>
    <name type="common">Dwarf tapeworm</name>
    <name type="synonym">Hymenolepis nana</name>
    <dbReference type="NCBI Taxonomy" id="102285"/>
    <lineage>
        <taxon>Eukaryota</taxon>
        <taxon>Metazoa</taxon>
        <taxon>Spiralia</taxon>
        <taxon>Lophotrochozoa</taxon>
        <taxon>Platyhelminthes</taxon>
        <taxon>Cestoda</taxon>
        <taxon>Eucestoda</taxon>
        <taxon>Cyclophyllidea</taxon>
        <taxon>Hymenolepididae</taxon>
        <taxon>Rodentolepis</taxon>
    </lineage>
</organism>
<dbReference type="EMBL" id="UZAE01001458">
    <property type="protein sequence ID" value="VDN98642.1"/>
    <property type="molecule type" value="Genomic_DNA"/>
</dbReference>
<dbReference type="InterPro" id="IPR031468">
    <property type="entry name" value="SMP_LBD"/>
</dbReference>
<keyword evidence="4" id="KW-0256">Endoplasmic reticulum</keyword>
<evidence type="ECO:0000256" key="3">
    <source>
        <dbReference type="ARBA" id="ARBA00022692"/>
    </source>
</evidence>
<evidence type="ECO:0000256" key="2">
    <source>
        <dbReference type="ARBA" id="ARBA00022448"/>
    </source>
</evidence>
<dbReference type="CDD" id="cd21675">
    <property type="entry name" value="SMP_TEX2"/>
    <property type="match status" value="1"/>
</dbReference>
<evidence type="ECO:0000313" key="11">
    <source>
        <dbReference type="EMBL" id="VDN98642.1"/>
    </source>
</evidence>
<reference evidence="13" key="1">
    <citation type="submission" date="2017-02" db="UniProtKB">
        <authorList>
            <consortium name="WormBaseParasite"/>
        </authorList>
    </citation>
    <scope>IDENTIFICATION</scope>
</reference>
<dbReference type="GO" id="GO:0006869">
    <property type="term" value="P:lipid transport"/>
    <property type="evidence" value="ECO:0007669"/>
    <property type="project" value="UniProtKB-KW"/>
</dbReference>
<feature type="region of interest" description="Disordered" evidence="9">
    <location>
        <begin position="410"/>
        <end position="461"/>
    </location>
</feature>
<proteinExistence type="predicted"/>
<evidence type="ECO:0000256" key="5">
    <source>
        <dbReference type="ARBA" id="ARBA00022989"/>
    </source>
</evidence>
<evidence type="ECO:0000259" key="10">
    <source>
        <dbReference type="PROSITE" id="PS51847"/>
    </source>
</evidence>
<keyword evidence="12" id="KW-1185">Reference proteome</keyword>
<comment type="subcellular location">
    <subcellularLocation>
        <location evidence="1">Endoplasmic reticulum membrane</location>
    </subcellularLocation>
</comment>
<evidence type="ECO:0000256" key="4">
    <source>
        <dbReference type="ARBA" id="ARBA00022824"/>
    </source>
</evidence>
<name>A0A0R3T6U7_RODNA</name>
<dbReference type="AlphaFoldDB" id="A0A0R3T6U7"/>
<keyword evidence="7" id="KW-0446">Lipid-binding</keyword>
<dbReference type="WBParaSite" id="HNAJ_0000278501-mRNA-1">
    <property type="protein sequence ID" value="HNAJ_0000278501-mRNA-1"/>
    <property type="gene ID" value="HNAJ_0000278501"/>
</dbReference>
<dbReference type="OrthoDB" id="26740at2759"/>
<evidence type="ECO:0000313" key="13">
    <source>
        <dbReference type="WBParaSite" id="HNAJ_0000278501-mRNA-1"/>
    </source>
</evidence>
<evidence type="ECO:0000256" key="1">
    <source>
        <dbReference type="ARBA" id="ARBA00004586"/>
    </source>
</evidence>
<gene>
    <name evidence="11" type="ORF">HNAJ_LOCUS2783</name>
</gene>
<feature type="compositionally biased region" description="Basic and acidic residues" evidence="9">
    <location>
        <begin position="441"/>
        <end position="452"/>
    </location>
</feature>
<reference evidence="11 12" key="2">
    <citation type="submission" date="2018-11" db="EMBL/GenBank/DDBJ databases">
        <authorList>
            <consortium name="Pathogen Informatics"/>
        </authorList>
    </citation>
    <scope>NUCLEOTIDE SEQUENCE [LARGE SCALE GENOMIC DNA]</scope>
</reference>
<keyword evidence="3" id="KW-0812">Transmembrane</keyword>
<accession>A0A0R3T6U7</accession>
<evidence type="ECO:0000256" key="8">
    <source>
        <dbReference type="ARBA" id="ARBA00023136"/>
    </source>
</evidence>
<evidence type="ECO:0000313" key="12">
    <source>
        <dbReference type="Proteomes" id="UP000278807"/>
    </source>
</evidence>
<evidence type="ECO:0000256" key="6">
    <source>
        <dbReference type="ARBA" id="ARBA00023055"/>
    </source>
</evidence>
<dbReference type="PANTHER" id="PTHR13466">
    <property type="entry name" value="TEX2 PROTEIN-RELATED"/>
    <property type="match status" value="1"/>
</dbReference>
<feature type="domain" description="SMP-LTD" evidence="10">
    <location>
        <begin position="85"/>
        <end position="401"/>
    </location>
</feature>
<protein>
    <submittedName>
        <fullName evidence="13">SMP-LTD domain-containing protein</fullName>
    </submittedName>
</protein>
<keyword evidence="6" id="KW-0445">Lipid transport</keyword>
<sequence>MQTSASFNDITTAETQAANTTHSPGSAFSNPAVPLPITCASASIDACYDPNLQVEYLRYMAKFMPAPWLSRAIQALKVNLNFVKTESQLPWFNAFLGRMAWDILRHERWRKRIQERIQAKLKKLKLVSIVNEPIVTSVDMGNECPIVTNISKPYMDNQGLWLEVEVVYTGGFTVAVETTRINDASTFVGATTASPAPSIAEPTVRNLAAFLSDEEDSADSSTDSERETTLTRTIVSLLPTSNSPLDLTASASATSSSIPINSSNSAYKLPTEVEDTEGSSIGPAKGRFHRIFDKITRSLYVQMADSRLLQYSLDLVTQTTLHLKLEITMLHGNLVLNIPPPPSNRLWYGFRNNPNLRVKVKPKVGEYLFSFPRILESIEKRIITEFQRVLVLPNMDDIVLPMLFPEENLEGQNTTESKSENSETDFVPIPPRQLLPQKTQDASKKVEMKDDTNSDGASSPI</sequence>
<dbReference type="PROSITE" id="PS51847">
    <property type="entry name" value="SMP"/>
    <property type="match status" value="1"/>
</dbReference>
<evidence type="ECO:0000256" key="9">
    <source>
        <dbReference type="SAM" id="MobiDB-lite"/>
    </source>
</evidence>
<dbReference type="Proteomes" id="UP000278807">
    <property type="component" value="Unassembled WGS sequence"/>
</dbReference>
<dbReference type="GO" id="GO:0005789">
    <property type="term" value="C:endoplasmic reticulum membrane"/>
    <property type="evidence" value="ECO:0007669"/>
    <property type="project" value="UniProtKB-SubCell"/>
</dbReference>
<keyword evidence="5" id="KW-1133">Transmembrane helix</keyword>
<dbReference type="PANTHER" id="PTHR13466:SF0">
    <property type="entry name" value="SMP-LTD DOMAIN-CONTAINING PROTEIN"/>
    <property type="match status" value="1"/>
</dbReference>